<keyword evidence="3 10" id="KW-0808">Transferase</keyword>
<evidence type="ECO:0000256" key="8">
    <source>
        <dbReference type="ARBA" id="ARBA00049348"/>
    </source>
</evidence>
<evidence type="ECO:0000259" key="9">
    <source>
        <dbReference type="PROSITE" id="PS01124"/>
    </source>
</evidence>
<dbReference type="RefSeq" id="WP_194262175.1">
    <property type="nucleotide sequence ID" value="NZ_JABCQH010000004.1"/>
</dbReference>
<evidence type="ECO:0000256" key="6">
    <source>
        <dbReference type="ARBA" id="ARBA00023163"/>
    </source>
</evidence>
<name>A0ABR9YVB2_9PROT</name>
<comment type="catalytic activity">
    <reaction evidence="8">
        <text>a 6-O-methyl-2'-deoxyguanosine in DNA + L-cysteinyl-[protein] = S-methyl-L-cysteinyl-[protein] + a 2'-deoxyguanosine in DNA</text>
        <dbReference type="Rhea" id="RHEA:24000"/>
        <dbReference type="Rhea" id="RHEA-COMP:10131"/>
        <dbReference type="Rhea" id="RHEA-COMP:10132"/>
        <dbReference type="Rhea" id="RHEA-COMP:11367"/>
        <dbReference type="Rhea" id="RHEA-COMP:11368"/>
        <dbReference type="ChEBI" id="CHEBI:29950"/>
        <dbReference type="ChEBI" id="CHEBI:82612"/>
        <dbReference type="ChEBI" id="CHEBI:85445"/>
        <dbReference type="ChEBI" id="CHEBI:85448"/>
        <dbReference type="EC" id="2.1.1.63"/>
    </reaction>
</comment>
<dbReference type="SUPFAM" id="SSF46689">
    <property type="entry name" value="Homeodomain-like"/>
    <property type="match status" value="1"/>
</dbReference>
<accession>A0ABR9YVB2</accession>
<evidence type="ECO:0000256" key="4">
    <source>
        <dbReference type="ARBA" id="ARBA00022763"/>
    </source>
</evidence>
<dbReference type="InterPro" id="IPR036388">
    <property type="entry name" value="WH-like_DNA-bd_sf"/>
</dbReference>
<dbReference type="EC" id="2.1.1.63" evidence="10"/>
<feature type="domain" description="HTH araC/xylS-type" evidence="9">
    <location>
        <begin position="8"/>
        <end position="104"/>
    </location>
</feature>
<dbReference type="EMBL" id="JABCQH010000004">
    <property type="protein sequence ID" value="MBF0888305.1"/>
    <property type="molecule type" value="Genomic_DNA"/>
</dbReference>
<dbReference type="PANTHER" id="PTHR10815">
    <property type="entry name" value="METHYLATED-DNA--PROTEIN-CYSTEINE METHYLTRANSFERASE"/>
    <property type="match status" value="1"/>
</dbReference>
<comment type="catalytic activity">
    <reaction evidence="1">
        <text>a 4-O-methyl-thymidine in DNA + L-cysteinyl-[protein] = a thymidine in DNA + S-methyl-L-cysteinyl-[protein]</text>
        <dbReference type="Rhea" id="RHEA:53428"/>
        <dbReference type="Rhea" id="RHEA-COMP:10131"/>
        <dbReference type="Rhea" id="RHEA-COMP:10132"/>
        <dbReference type="Rhea" id="RHEA-COMP:13555"/>
        <dbReference type="Rhea" id="RHEA-COMP:13556"/>
        <dbReference type="ChEBI" id="CHEBI:29950"/>
        <dbReference type="ChEBI" id="CHEBI:82612"/>
        <dbReference type="ChEBI" id="CHEBI:137386"/>
        <dbReference type="ChEBI" id="CHEBI:137387"/>
        <dbReference type="EC" id="2.1.1.63"/>
    </reaction>
</comment>
<evidence type="ECO:0000313" key="11">
    <source>
        <dbReference type="Proteomes" id="UP000662701"/>
    </source>
</evidence>
<evidence type="ECO:0000256" key="3">
    <source>
        <dbReference type="ARBA" id="ARBA00022679"/>
    </source>
</evidence>
<gene>
    <name evidence="10" type="ORF">HKD19_07085</name>
</gene>
<dbReference type="Pfam" id="PF01035">
    <property type="entry name" value="DNA_binding_1"/>
    <property type="match status" value="1"/>
</dbReference>
<dbReference type="PROSITE" id="PS01124">
    <property type="entry name" value="HTH_ARAC_FAMILY_2"/>
    <property type="match status" value="1"/>
</dbReference>
<proteinExistence type="predicted"/>
<dbReference type="SUPFAM" id="SSF46767">
    <property type="entry name" value="Methylated DNA-protein cysteine methyltransferase, C-terminal domain"/>
    <property type="match status" value="1"/>
</dbReference>
<dbReference type="NCBIfam" id="TIGR00589">
    <property type="entry name" value="ogt"/>
    <property type="match status" value="1"/>
</dbReference>
<comment type="caution">
    <text evidence="10">The sequence shown here is derived from an EMBL/GenBank/DDBJ whole genome shotgun (WGS) entry which is preliminary data.</text>
</comment>
<dbReference type="Gene3D" id="3.30.160.70">
    <property type="entry name" value="Methylated DNA-protein cysteine methyltransferase domain"/>
    <property type="match status" value="1"/>
</dbReference>
<dbReference type="PROSITE" id="PS00374">
    <property type="entry name" value="MGMT"/>
    <property type="match status" value="1"/>
</dbReference>
<dbReference type="InterPro" id="IPR014048">
    <property type="entry name" value="MethylDNA_cys_MeTrfase_DNA-bd"/>
</dbReference>
<dbReference type="CDD" id="cd06445">
    <property type="entry name" value="ATase"/>
    <property type="match status" value="1"/>
</dbReference>
<keyword evidence="6" id="KW-0804">Transcription</keyword>
<keyword evidence="2 10" id="KW-0489">Methyltransferase</keyword>
<keyword evidence="5" id="KW-0805">Transcription regulation</keyword>
<evidence type="ECO:0000256" key="7">
    <source>
        <dbReference type="ARBA" id="ARBA00023204"/>
    </source>
</evidence>
<organism evidence="10 11">
    <name type="scientific">Gluconobacter cadivus</name>
    <dbReference type="NCBI Taxonomy" id="2728101"/>
    <lineage>
        <taxon>Bacteria</taxon>
        <taxon>Pseudomonadati</taxon>
        <taxon>Pseudomonadota</taxon>
        <taxon>Alphaproteobacteria</taxon>
        <taxon>Acetobacterales</taxon>
        <taxon>Acetobacteraceae</taxon>
        <taxon>Gluconobacter</taxon>
    </lineage>
</organism>
<dbReference type="InterPro" id="IPR036631">
    <property type="entry name" value="MGMT_N_sf"/>
</dbReference>
<keyword evidence="7" id="KW-0234">DNA repair</keyword>
<dbReference type="PANTHER" id="PTHR10815:SF14">
    <property type="entry name" value="BIFUNCTIONAL TRANSCRIPTIONAL ACTIVATOR_DNA REPAIR ENZYME ADA"/>
    <property type="match status" value="1"/>
</dbReference>
<dbReference type="Gene3D" id="1.10.10.60">
    <property type="entry name" value="Homeodomain-like"/>
    <property type="match status" value="2"/>
</dbReference>
<keyword evidence="4" id="KW-0227">DNA damage</keyword>
<dbReference type="InterPro" id="IPR018060">
    <property type="entry name" value="HTH_AraC"/>
</dbReference>
<keyword evidence="11" id="KW-1185">Reference proteome</keyword>
<dbReference type="GO" id="GO:0003908">
    <property type="term" value="F:methylated-DNA-[protein]-cysteine S-methyltransferase activity"/>
    <property type="evidence" value="ECO:0007669"/>
    <property type="project" value="UniProtKB-EC"/>
</dbReference>
<dbReference type="InterPro" id="IPR009057">
    <property type="entry name" value="Homeodomain-like_sf"/>
</dbReference>
<dbReference type="SUPFAM" id="SSF53155">
    <property type="entry name" value="Methylated DNA-protein cysteine methyltransferase domain"/>
    <property type="match status" value="1"/>
</dbReference>
<reference evidence="10" key="1">
    <citation type="submission" date="2020-04" db="EMBL/GenBank/DDBJ databases">
        <authorList>
            <person name="Sombolestani A."/>
        </authorList>
    </citation>
    <scope>NUCLEOTIDE SEQUENCE</scope>
    <source>
        <strain evidence="10">LMG 1745</strain>
    </source>
</reference>
<dbReference type="InterPro" id="IPR036217">
    <property type="entry name" value="MethylDNA_cys_MeTrfase_DNAb"/>
</dbReference>
<evidence type="ECO:0000256" key="2">
    <source>
        <dbReference type="ARBA" id="ARBA00022603"/>
    </source>
</evidence>
<dbReference type="Proteomes" id="UP000662701">
    <property type="component" value="Unassembled WGS sequence"/>
</dbReference>
<dbReference type="InterPro" id="IPR001497">
    <property type="entry name" value="MethylDNA_cys_MeTrfase_AS"/>
</dbReference>
<dbReference type="SMART" id="SM00342">
    <property type="entry name" value="HTH_ARAC"/>
    <property type="match status" value="1"/>
</dbReference>
<protein>
    <submittedName>
        <fullName evidence="10">Methylated-DNA--[protein]-cysteine S-methyltransferase</fullName>
        <ecNumber evidence="10">2.1.1.63</ecNumber>
    </submittedName>
</protein>
<dbReference type="Pfam" id="PF12833">
    <property type="entry name" value="HTH_18"/>
    <property type="match status" value="1"/>
</dbReference>
<evidence type="ECO:0000256" key="1">
    <source>
        <dbReference type="ARBA" id="ARBA00001286"/>
    </source>
</evidence>
<sequence length="275" mass="29971">MKSAAAVTMACRLIEESEESLSLIDLAQAVGLSSSYFHRTFKTHTGLTPKDYAAAHRAKRVRAALAREATITNAIYDSGFSSSGRFYETSRAMLGMTPSRYRKGGADEDIKFAIAKTTLGDLLVASSAAGVAAILLGDDPEVLLRQLQDMFPKAHLLGAEADYEAVVSEVVGFIEAPKIGLHLPLDIRGTAFQRRVWQALRDIPFGETRSYTAVAEYIGLPRATRAVAKACAANKLAVAIPCHRVIRRDGSLSGYAWGVDRKEIILDREKLKKEK</sequence>
<dbReference type="GO" id="GO:0032259">
    <property type="term" value="P:methylation"/>
    <property type="evidence" value="ECO:0007669"/>
    <property type="project" value="UniProtKB-KW"/>
</dbReference>
<evidence type="ECO:0000313" key="10">
    <source>
        <dbReference type="EMBL" id="MBF0888305.1"/>
    </source>
</evidence>
<dbReference type="Gene3D" id="1.10.10.10">
    <property type="entry name" value="Winged helix-like DNA-binding domain superfamily/Winged helix DNA-binding domain"/>
    <property type="match status" value="1"/>
</dbReference>
<evidence type="ECO:0000256" key="5">
    <source>
        <dbReference type="ARBA" id="ARBA00023015"/>
    </source>
</evidence>
<reference evidence="10" key="2">
    <citation type="submission" date="2020-11" db="EMBL/GenBank/DDBJ databases">
        <title>Description of novel Gluconobacter species.</title>
        <authorList>
            <person name="Cleenwerck I."/>
            <person name="Cnockaert M."/>
            <person name="Borremans W."/>
            <person name="Wieme A.D."/>
            <person name="De Vuyst L."/>
            <person name="Vandamme P."/>
        </authorList>
    </citation>
    <scope>NUCLEOTIDE SEQUENCE</scope>
    <source>
        <strain evidence="10">LMG 1745</strain>
    </source>
</reference>